<accession>A0ABX6NJW2</accession>
<dbReference type="EMBL" id="CP039543">
    <property type="protein sequence ID" value="QJT10873.1"/>
    <property type="molecule type" value="Genomic_DNA"/>
</dbReference>
<dbReference type="InterPro" id="IPR007487">
    <property type="entry name" value="ABC_transpt-TYRBP-like"/>
</dbReference>
<dbReference type="PANTHER" id="PTHR35271">
    <property type="entry name" value="ABC TRANSPORTER, SUBSTRATE-BINDING LIPOPROTEIN-RELATED"/>
    <property type="match status" value="1"/>
</dbReference>
<dbReference type="CDD" id="cd06325">
    <property type="entry name" value="PBP1_ABC_unchar_transporter"/>
    <property type="match status" value="1"/>
</dbReference>
<evidence type="ECO:0000256" key="1">
    <source>
        <dbReference type="SAM" id="SignalP"/>
    </source>
</evidence>
<dbReference type="Pfam" id="PF04392">
    <property type="entry name" value="ABC_sub_bind"/>
    <property type="match status" value="1"/>
</dbReference>
<feature type="signal peptide" evidence="1">
    <location>
        <begin position="1"/>
        <end position="22"/>
    </location>
</feature>
<keyword evidence="3" id="KW-1185">Reference proteome</keyword>
<dbReference type="Proteomes" id="UP000503251">
    <property type="component" value="Chromosome"/>
</dbReference>
<evidence type="ECO:0000313" key="3">
    <source>
        <dbReference type="Proteomes" id="UP000503251"/>
    </source>
</evidence>
<gene>
    <name evidence="2" type="ORF">E8L03_19005</name>
</gene>
<name>A0ABX6NJW2_9BACT</name>
<keyword evidence="1" id="KW-0732">Signal</keyword>
<organism evidence="2 3">
    <name type="scientific">Oceanidesulfovibrio marinus</name>
    <dbReference type="NCBI Taxonomy" id="370038"/>
    <lineage>
        <taxon>Bacteria</taxon>
        <taxon>Pseudomonadati</taxon>
        <taxon>Thermodesulfobacteriota</taxon>
        <taxon>Desulfovibrionia</taxon>
        <taxon>Desulfovibrionales</taxon>
        <taxon>Desulfovibrionaceae</taxon>
        <taxon>Oceanidesulfovibrio</taxon>
    </lineage>
</organism>
<protein>
    <submittedName>
        <fullName evidence="2">ABC transporter substrate-binding protein</fullName>
    </submittedName>
</protein>
<feature type="chain" id="PRO_5045423108" evidence="1">
    <location>
        <begin position="23"/>
        <end position="316"/>
    </location>
</feature>
<evidence type="ECO:0000313" key="2">
    <source>
        <dbReference type="EMBL" id="QJT10873.1"/>
    </source>
</evidence>
<dbReference type="InterPro" id="IPR028082">
    <property type="entry name" value="Peripla_BP_I"/>
</dbReference>
<proteinExistence type="predicted"/>
<reference evidence="2 3" key="1">
    <citation type="submission" date="2019-04" db="EMBL/GenBank/DDBJ databases">
        <title>Isolation and culture of sulfate reducing bacteria from the cold seep of the South China Sea.</title>
        <authorList>
            <person name="Sun C."/>
            <person name="Liu R."/>
        </authorList>
    </citation>
    <scope>NUCLEOTIDE SEQUENCE [LARGE SCALE GENOMIC DNA]</scope>
    <source>
        <strain evidence="2 3">CS1</strain>
    </source>
</reference>
<dbReference type="SUPFAM" id="SSF53822">
    <property type="entry name" value="Periplasmic binding protein-like I"/>
    <property type="match status" value="1"/>
</dbReference>
<dbReference type="PANTHER" id="PTHR35271:SF1">
    <property type="entry name" value="ABC TRANSPORTER, SUBSTRATE-BINDING LIPOPROTEIN"/>
    <property type="match status" value="1"/>
</dbReference>
<dbReference type="RefSeq" id="WP_171268220.1">
    <property type="nucleotide sequence ID" value="NZ_CP039543.1"/>
</dbReference>
<dbReference type="Gene3D" id="3.40.50.2300">
    <property type="match status" value="2"/>
</dbReference>
<sequence>MGKLRIIICALAFVLVASVAMAEDYTVSVSQIVEHPALDATRQGFMDYLEEQGLDVKYNVHIAQGNIATANQIANQIMDEDPDLVLAIATPTAQACAQRIHETPVIATAVTDFVGAGLVKSMDKPGGNVTGMTDMTPMDKHLDLMLEFVPDATAVGVIYNAGEDNSVTLVKFLRDACEAKGVKLEEATIQNSSGVLQAARSLVGKVQAIYIPTDNTVVTALESAMKVAHENHIPLFSGDTDSVERGTLASLGFDYYNMGRQTGEMAFRILKEGANPADMPVETLQDLSLWVNKDAAEKMGVTIPEAVLDRADTVLE</sequence>